<dbReference type="OrthoDB" id="258392at2759"/>
<dbReference type="InterPro" id="IPR029033">
    <property type="entry name" value="His_PPase_superfam"/>
</dbReference>
<evidence type="ECO:0000256" key="1">
    <source>
        <dbReference type="ARBA" id="ARBA00005375"/>
    </source>
</evidence>
<keyword evidence="3" id="KW-1133">Transmembrane helix</keyword>
<dbReference type="Pfam" id="PF00328">
    <property type="entry name" value="His_Phos_2"/>
    <property type="match status" value="1"/>
</dbReference>
<reference evidence="5" key="1">
    <citation type="submission" date="2020-02" db="EMBL/GenBank/DDBJ databases">
        <authorList>
            <person name="Palmer J.M."/>
        </authorList>
    </citation>
    <scope>NUCLEOTIDE SEQUENCE</scope>
    <source>
        <strain evidence="5">EPUS1.4</strain>
        <tissue evidence="5">Thallus</tissue>
    </source>
</reference>
<organism evidence="5 6">
    <name type="scientific">Endocarpon pusillum</name>
    <dbReference type="NCBI Taxonomy" id="364733"/>
    <lineage>
        <taxon>Eukaryota</taxon>
        <taxon>Fungi</taxon>
        <taxon>Dikarya</taxon>
        <taxon>Ascomycota</taxon>
        <taxon>Pezizomycotina</taxon>
        <taxon>Eurotiomycetes</taxon>
        <taxon>Chaetothyriomycetidae</taxon>
        <taxon>Verrucariales</taxon>
        <taxon>Verrucariaceae</taxon>
        <taxon>Endocarpon</taxon>
    </lineage>
</organism>
<gene>
    <name evidence="5" type="ORF">GJ744_011211</name>
</gene>
<accession>A0A8H7AD13</accession>
<feature type="chain" id="PRO_5034917555" description="Phosphoglycerate mutase-like protein" evidence="4">
    <location>
        <begin position="21"/>
        <end position="581"/>
    </location>
</feature>
<dbReference type="PANTHER" id="PTHR11567:SF127">
    <property type="entry name" value="HISTIDINE ACID PHOSPHATASE"/>
    <property type="match status" value="1"/>
</dbReference>
<comment type="similarity">
    <text evidence="1">Belongs to the histidine acid phosphatase family.</text>
</comment>
<dbReference type="PANTHER" id="PTHR11567">
    <property type="entry name" value="ACID PHOSPHATASE-RELATED"/>
    <property type="match status" value="1"/>
</dbReference>
<name>A0A8H7AD13_9EURO</name>
<keyword evidence="3" id="KW-0812">Transmembrane</keyword>
<feature type="signal peptide" evidence="4">
    <location>
        <begin position="1"/>
        <end position="20"/>
    </location>
</feature>
<dbReference type="EMBL" id="JAACFV010000079">
    <property type="protein sequence ID" value="KAF7506865.1"/>
    <property type="molecule type" value="Genomic_DNA"/>
</dbReference>
<dbReference type="InterPro" id="IPR000560">
    <property type="entry name" value="His_Pase_clade-2"/>
</dbReference>
<evidence type="ECO:0000313" key="5">
    <source>
        <dbReference type="EMBL" id="KAF7506865.1"/>
    </source>
</evidence>
<feature type="region of interest" description="Disordered" evidence="2">
    <location>
        <begin position="522"/>
        <end position="556"/>
    </location>
</feature>
<evidence type="ECO:0000256" key="2">
    <source>
        <dbReference type="SAM" id="MobiDB-lite"/>
    </source>
</evidence>
<evidence type="ECO:0008006" key="7">
    <source>
        <dbReference type="Google" id="ProtNLM"/>
    </source>
</evidence>
<dbReference type="AlphaFoldDB" id="A0A8H7AD13"/>
<dbReference type="InterPro" id="IPR050645">
    <property type="entry name" value="Histidine_acid_phosphatase"/>
</dbReference>
<dbReference type="GO" id="GO:0016791">
    <property type="term" value="F:phosphatase activity"/>
    <property type="evidence" value="ECO:0007669"/>
    <property type="project" value="TreeGrafter"/>
</dbReference>
<dbReference type="Proteomes" id="UP000606974">
    <property type="component" value="Unassembled WGS sequence"/>
</dbReference>
<evidence type="ECO:0000256" key="3">
    <source>
        <dbReference type="SAM" id="Phobius"/>
    </source>
</evidence>
<keyword evidence="6" id="KW-1185">Reference proteome</keyword>
<keyword evidence="3" id="KW-0472">Membrane</keyword>
<evidence type="ECO:0000313" key="6">
    <source>
        <dbReference type="Proteomes" id="UP000606974"/>
    </source>
</evidence>
<evidence type="ECO:0000256" key="4">
    <source>
        <dbReference type="SAM" id="SignalP"/>
    </source>
</evidence>
<proteinExistence type="inferred from homology"/>
<comment type="caution">
    <text evidence="5">The sequence shown here is derived from an EMBL/GenBank/DDBJ whole genome shotgun (WGS) entry which is preliminary data.</text>
</comment>
<protein>
    <recommendedName>
        <fullName evidence="7">Phosphoglycerate mutase-like protein</fullName>
    </recommendedName>
</protein>
<dbReference type="Gene3D" id="3.40.50.1240">
    <property type="entry name" value="Phosphoglycerate mutase-like"/>
    <property type="match status" value="1"/>
</dbReference>
<sequence length="581" mass="63193">MKFLAVVLALTGLQVVRTAAQTVLREHIWSTVIYSREGDRTPYILPTSNTLTPLGATQMYSAGTRFRERYLVSASGNGNTLIQGVSPFQLDNDQVSVVSLNDQFIVASAQAFMQGLYPPLMAYSNATFINGQSQLANGSNILSPLEGYQYPKISAVSPFDFNSIWLMGDNNCPMYSASRSEYFNSAFYDHLLETNQEFYRSLQPALLNGIFANSSVNYLNAYLIFDYLNYGSVHNSSFLDDLSFEDLTRAKILADHWVLAMYGNTSVSGLTEGDRIRAIAGRTLAYEIVTALYGNINTAGTRQKMTLLFGGFQPMVSFAALASLASEHNPQFLGIPEYGSSMVFELFSLTEGDTDIYPATADLNVRFFFQNGTDDTSDLVAYPLFGNGPSGISMTLSEFVADMQNIMVSSVVDWCQTCASYSIFCPAFEADAGDGRSAPTHPRSRGGLRPVVAGVIGAVVTLAVFGLLIAAAAVFGGVRLYRQRTKKRSELNGFKGGEKLASDQDLTIPKSGASASIVVAGEGPTRGHERVGSWELGDQKKAEEAQRPGLNSSATVIRRPSFEDDLHVSPFADPVKPNDRV</sequence>
<feature type="compositionally biased region" description="Basic and acidic residues" evidence="2">
    <location>
        <begin position="525"/>
        <end position="546"/>
    </location>
</feature>
<keyword evidence="4" id="KW-0732">Signal</keyword>
<feature type="transmembrane region" description="Helical" evidence="3">
    <location>
        <begin position="451"/>
        <end position="478"/>
    </location>
</feature>
<dbReference type="SUPFAM" id="SSF53254">
    <property type="entry name" value="Phosphoglycerate mutase-like"/>
    <property type="match status" value="1"/>
</dbReference>